<keyword evidence="8" id="KW-0997">Cell inner membrane</keyword>
<dbReference type="GO" id="GO:0005886">
    <property type="term" value="C:plasma membrane"/>
    <property type="evidence" value="ECO:0007669"/>
    <property type="project" value="UniProtKB-SubCell"/>
</dbReference>
<comment type="similarity">
    <text evidence="2 8">Belongs to the major facilitator superfamily. Bcr/CmlA family.</text>
</comment>
<evidence type="ECO:0000256" key="3">
    <source>
        <dbReference type="ARBA" id="ARBA00022448"/>
    </source>
</evidence>
<dbReference type="GO" id="GO:0042910">
    <property type="term" value="F:xenobiotic transmembrane transporter activity"/>
    <property type="evidence" value="ECO:0007669"/>
    <property type="project" value="InterPro"/>
</dbReference>
<feature type="transmembrane region" description="Helical" evidence="8">
    <location>
        <begin position="79"/>
        <end position="101"/>
    </location>
</feature>
<keyword evidence="3 8" id="KW-0813">Transport</keyword>
<name>A0AAJ4TLE4_9GAMM</name>
<evidence type="ECO:0000313" key="10">
    <source>
        <dbReference type="EMBL" id="QWU99569.1"/>
    </source>
</evidence>
<feature type="transmembrane region" description="Helical" evidence="8">
    <location>
        <begin position="367"/>
        <end position="389"/>
    </location>
</feature>
<evidence type="ECO:0000256" key="4">
    <source>
        <dbReference type="ARBA" id="ARBA00022475"/>
    </source>
</evidence>
<feature type="domain" description="Major facilitator superfamily (MFS) profile" evidence="9">
    <location>
        <begin position="12"/>
        <end position="392"/>
    </location>
</feature>
<comment type="subcellular location">
    <subcellularLocation>
        <location evidence="8">Cell inner membrane</location>
        <topology evidence="8">Multi-pass membrane protein</topology>
    </subcellularLocation>
    <subcellularLocation>
        <location evidence="1">Cell membrane</location>
        <topology evidence="1">Multi-pass membrane protein</topology>
    </subcellularLocation>
</comment>
<dbReference type="PROSITE" id="PS00216">
    <property type="entry name" value="SUGAR_TRANSPORT_1"/>
    <property type="match status" value="1"/>
</dbReference>
<dbReference type="GO" id="GO:1990961">
    <property type="term" value="P:xenobiotic detoxification by transmembrane export across the plasma membrane"/>
    <property type="evidence" value="ECO:0007669"/>
    <property type="project" value="InterPro"/>
</dbReference>
<dbReference type="CDD" id="cd17320">
    <property type="entry name" value="MFS_MdfA_MDR_like"/>
    <property type="match status" value="1"/>
</dbReference>
<dbReference type="InterPro" id="IPR011701">
    <property type="entry name" value="MFS"/>
</dbReference>
<feature type="transmembrane region" description="Helical" evidence="8">
    <location>
        <begin position="164"/>
        <end position="186"/>
    </location>
</feature>
<dbReference type="NCBIfam" id="TIGR00710">
    <property type="entry name" value="efflux_Bcr_CflA"/>
    <property type="match status" value="1"/>
</dbReference>
<evidence type="ECO:0000256" key="5">
    <source>
        <dbReference type="ARBA" id="ARBA00022692"/>
    </source>
</evidence>
<dbReference type="EMBL" id="CP076680">
    <property type="protein sequence ID" value="QWU99569.1"/>
    <property type="molecule type" value="Genomic_DNA"/>
</dbReference>
<dbReference type="Pfam" id="PF07690">
    <property type="entry name" value="MFS_1"/>
    <property type="match status" value="1"/>
</dbReference>
<keyword evidence="5 8" id="KW-0812">Transmembrane</keyword>
<evidence type="ECO:0000259" key="9">
    <source>
        <dbReference type="PROSITE" id="PS50850"/>
    </source>
</evidence>
<organism evidence="10 11">
    <name type="scientific">Francisella salimarina</name>
    <dbReference type="NCBI Taxonomy" id="2599927"/>
    <lineage>
        <taxon>Bacteria</taxon>
        <taxon>Pseudomonadati</taxon>
        <taxon>Pseudomonadota</taxon>
        <taxon>Gammaproteobacteria</taxon>
        <taxon>Thiotrichales</taxon>
        <taxon>Francisellaceae</taxon>
        <taxon>Francisella</taxon>
    </lineage>
</organism>
<protein>
    <recommendedName>
        <fullName evidence="8">Bcr/CflA family efflux transporter</fullName>
    </recommendedName>
</protein>
<reference evidence="10 11" key="1">
    <citation type="submission" date="2021-06" db="EMBL/GenBank/DDBJ databases">
        <title>Ulceroglandular infection and bacteremia caused by Francisella salimarina in an immunocompromised patient, France.</title>
        <authorList>
            <person name="Hennebique A."/>
            <person name="Caspar Y."/>
            <person name="Maurin M."/>
            <person name="Boisset S."/>
            <person name="Pelloux I."/>
            <person name="Gallego-Hernanz M.P."/>
            <person name="Burucoa C."/>
            <person name="Cazenave-Roblot F."/>
            <person name="Plouzeau C."/>
            <person name="Rammaert B."/>
        </authorList>
    </citation>
    <scope>NUCLEOTIDE SEQUENCE [LARGE SCALE GENOMIC DNA]</scope>
    <source>
        <strain evidence="10 11">CHUGA-F75</strain>
    </source>
</reference>
<evidence type="ECO:0000256" key="1">
    <source>
        <dbReference type="ARBA" id="ARBA00004651"/>
    </source>
</evidence>
<feature type="transmembrane region" description="Helical" evidence="8">
    <location>
        <begin position="341"/>
        <end position="361"/>
    </location>
</feature>
<feature type="transmembrane region" description="Helical" evidence="8">
    <location>
        <begin position="107"/>
        <end position="124"/>
    </location>
</feature>
<dbReference type="Proteomes" id="UP000683421">
    <property type="component" value="Chromosome"/>
</dbReference>
<keyword evidence="7 8" id="KW-0472">Membrane</keyword>
<feature type="transmembrane region" description="Helical" evidence="8">
    <location>
        <begin position="279"/>
        <end position="299"/>
    </location>
</feature>
<feature type="transmembrane region" description="Helical" evidence="8">
    <location>
        <begin position="52"/>
        <end position="72"/>
    </location>
</feature>
<evidence type="ECO:0000256" key="8">
    <source>
        <dbReference type="RuleBase" id="RU365088"/>
    </source>
</evidence>
<gene>
    <name evidence="10" type="ORF">KQR59_01410</name>
</gene>
<dbReference type="PANTHER" id="PTHR23502:SF132">
    <property type="entry name" value="POLYAMINE TRANSPORTER 2-RELATED"/>
    <property type="match status" value="1"/>
</dbReference>
<keyword evidence="11" id="KW-1185">Reference proteome</keyword>
<feature type="transmembrane region" description="Helical" evidence="8">
    <location>
        <begin position="207"/>
        <end position="228"/>
    </location>
</feature>
<feature type="transmembrane region" description="Helical" evidence="8">
    <location>
        <begin position="305"/>
        <end position="329"/>
    </location>
</feature>
<sequence length="397" mass="43939">MYIKDKKYFFRYMVILAMMSSMGLLASDIYVPAMPSLSKALSTTSSSLQLTLGVYLFGLAISQIFIGFLSDIYGRRKTLLIGFGIYTIASICCGLSSSVHVLIICRFVQAIGASAGLVVGRATISDQFNLSEATKIYNIIYPIVAISPAIAPLIGGYISSFLGWQATFEFVAIYGIVLFIISFLFLKETNHNREQKKIIYIFHDYPLLISNYAFLSYLIPVCLVYGAWFTYLSQSTFLFNQMGYSQYTVGYFYIPLAIMIYLGNFFSKKVINIWGSEKVFYIGLLSFLIGGALFTAFYFLSSMNYAFEIIIPMSIVSISNGIVLPLGIASAINIFKDKSGVASGLVGFAQIGFSGLCASFIGKLFGINTFVLVITIFCMSILAFLSHILKSKNINKK</sequence>
<dbReference type="PANTHER" id="PTHR23502">
    <property type="entry name" value="MAJOR FACILITATOR SUPERFAMILY"/>
    <property type="match status" value="1"/>
</dbReference>
<dbReference type="KEGG" id="fsr:KQR59_01410"/>
<keyword evidence="6 8" id="KW-1133">Transmembrane helix</keyword>
<evidence type="ECO:0000313" key="11">
    <source>
        <dbReference type="Proteomes" id="UP000683421"/>
    </source>
</evidence>
<dbReference type="PROSITE" id="PS50850">
    <property type="entry name" value="MFS"/>
    <property type="match status" value="1"/>
</dbReference>
<evidence type="ECO:0000256" key="6">
    <source>
        <dbReference type="ARBA" id="ARBA00022989"/>
    </source>
</evidence>
<evidence type="ECO:0000256" key="7">
    <source>
        <dbReference type="ARBA" id="ARBA00023136"/>
    </source>
</evidence>
<evidence type="ECO:0000256" key="2">
    <source>
        <dbReference type="ARBA" id="ARBA00006236"/>
    </source>
</evidence>
<dbReference type="AlphaFoldDB" id="A0AAJ4TLE4"/>
<accession>A0AAJ4TLE4</accession>
<feature type="transmembrane region" description="Helical" evidence="8">
    <location>
        <begin position="248"/>
        <end position="267"/>
    </location>
</feature>
<proteinExistence type="inferred from homology"/>
<keyword evidence="4" id="KW-1003">Cell membrane</keyword>
<feature type="transmembrane region" description="Helical" evidence="8">
    <location>
        <begin position="136"/>
        <end position="158"/>
    </location>
</feature>
<dbReference type="InterPro" id="IPR020846">
    <property type="entry name" value="MFS_dom"/>
</dbReference>
<dbReference type="InterPro" id="IPR004812">
    <property type="entry name" value="Efflux_drug-R_Bcr/CmlA"/>
</dbReference>
<feature type="transmembrane region" description="Helical" evidence="8">
    <location>
        <begin position="12"/>
        <end position="32"/>
    </location>
</feature>
<dbReference type="RefSeq" id="WP_216692314.1">
    <property type="nucleotide sequence ID" value="NZ_CP076680.1"/>
</dbReference>
<dbReference type="InterPro" id="IPR005829">
    <property type="entry name" value="Sugar_transporter_CS"/>
</dbReference>